<gene>
    <name evidence="1" type="ORF">FB00_18950</name>
</gene>
<reference evidence="1 2" key="1">
    <citation type="submission" date="2014-05" db="EMBL/GenBank/DDBJ databases">
        <title>Cellulosimicrobium funkei U11 genome.</title>
        <authorList>
            <person name="Hu C."/>
            <person name="Gong Y."/>
            <person name="Wan W."/>
            <person name="Jiang M."/>
        </authorList>
    </citation>
    <scope>NUCLEOTIDE SEQUENCE [LARGE SCALE GENOMIC DNA]</scope>
    <source>
        <strain evidence="1 2">U11</strain>
    </source>
</reference>
<keyword evidence="2" id="KW-1185">Reference proteome</keyword>
<dbReference type="InterPro" id="IPR024006">
    <property type="entry name" value="Alt_signal_exp_actinobact"/>
</dbReference>
<evidence type="ECO:0000313" key="1">
    <source>
        <dbReference type="EMBL" id="KLN33168.1"/>
    </source>
</evidence>
<protein>
    <recommendedName>
        <fullName evidence="3">Alternate-type signal peptide domain-containing protein</fullName>
    </recommendedName>
</protein>
<evidence type="ECO:0008006" key="3">
    <source>
        <dbReference type="Google" id="ProtNLM"/>
    </source>
</evidence>
<dbReference type="NCBIfam" id="TIGR04089">
    <property type="entry name" value="exp_by_SipW_III"/>
    <property type="match status" value="1"/>
</dbReference>
<dbReference type="PATRIC" id="fig|264251.5.peg.3843"/>
<dbReference type="STRING" id="264251.FB00_18950"/>
<accession>A0A0H2KIZ8</accession>
<dbReference type="Proteomes" id="UP000035265">
    <property type="component" value="Unassembled WGS sequence"/>
</dbReference>
<dbReference type="AlphaFoldDB" id="A0A0H2KIZ8"/>
<name>A0A0H2KIZ8_9MICO</name>
<dbReference type="RefSeq" id="WP_047234400.1">
    <property type="nucleotide sequence ID" value="NZ_JNBQ01000043.1"/>
</dbReference>
<organism evidence="1 2">
    <name type="scientific">Cellulosimicrobium funkei</name>
    <dbReference type="NCBI Taxonomy" id="264251"/>
    <lineage>
        <taxon>Bacteria</taxon>
        <taxon>Bacillati</taxon>
        <taxon>Actinomycetota</taxon>
        <taxon>Actinomycetes</taxon>
        <taxon>Micrococcales</taxon>
        <taxon>Promicromonosporaceae</taxon>
        <taxon>Cellulosimicrobium</taxon>
    </lineage>
</organism>
<comment type="caution">
    <text evidence="1">The sequence shown here is derived from an EMBL/GenBank/DDBJ whole genome shotgun (WGS) entry which is preliminary data.</text>
</comment>
<dbReference type="EMBL" id="JNBQ01000043">
    <property type="protein sequence ID" value="KLN33168.1"/>
    <property type="molecule type" value="Genomic_DNA"/>
</dbReference>
<evidence type="ECO:0000313" key="2">
    <source>
        <dbReference type="Proteomes" id="UP000035265"/>
    </source>
</evidence>
<proteinExistence type="predicted"/>
<dbReference type="InterPro" id="IPR023833">
    <property type="entry name" value="Signal_pept_SipW-depend-type"/>
</dbReference>
<dbReference type="NCBIfam" id="TIGR04088">
    <property type="entry name" value="cognate_SipW"/>
    <property type="match status" value="1"/>
</dbReference>
<sequence length="180" mass="17956">MERLTKGALAIGAGALLLLGGAGTYALWSDSQAVAEAGDISSGDLDLALGTAAWTLNGTTVADVTAVRIVPGDVLALSQPITVTAIGDSLQPTLAVSGTDTLTGDPALVDALDVAFVLDGPPAWATANGDGTYEVAPSTAAYPAVDADVTLTFDAATPDQVATSSVVNLSSLTFTLEQHL</sequence>